<dbReference type="EMBL" id="JAJBZT010000003">
    <property type="protein sequence ID" value="MCB6183239.1"/>
    <property type="molecule type" value="Genomic_DNA"/>
</dbReference>
<evidence type="ECO:0000256" key="2">
    <source>
        <dbReference type="ARBA" id="ARBA00007379"/>
    </source>
</evidence>
<evidence type="ECO:0000256" key="6">
    <source>
        <dbReference type="ARBA" id="ARBA00022519"/>
    </source>
</evidence>
<evidence type="ECO:0000256" key="3">
    <source>
        <dbReference type="ARBA" id="ARBA00011160"/>
    </source>
</evidence>
<keyword evidence="6 12" id="KW-0997">Cell inner membrane</keyword>
<dbReference type="InterPro" id="IPR047590">
    <property type="entry name" value="FtsX_proteobact-type"/>
</dbReference>
<evidence type="ECO:0000259" key="14">
    <source>
        <dbReference type="Pfam" id="PF02687"/>
    </source>
</evidence>
<comment type="caution">
    <text evidence="16">The sequence shown here is derived from an EMBL/GenBank/DDBJ whole genome shotgun (WGS) entry which is preliminary data.</text>
</comment>
<dbReference type="PIRSF" id="PIRSF003097">
    <property type="entry name" value="FtsX"/>
    <property type="match status" value="1"/>
</dbReference>
<keyword evidence="9 13" id="KW-1133">Transmembrane helix</keyword>
<comment type="function">
    <text evidence="12">Part of the ABC transporter FtsEX involved in cellular division.</text>
</comment>
<evidence type="ECO:0000259" key="15">
    <source>
        <dbReference type="Pfam" id="PF18075"/>
    </source>
</evidence>
<feature type="transmembrane region" description="Helical" evidence="13">
    <location>
        <begin position="219"/>
        <end position="238"/>
    </location>
</feature>
<dbReference type="RefSeq" id="WP_227179823.1">
    <property type="nucleotide sequence ID" value="NZ_JAJBZT010000003.1"/>
</dbReference>
<feature type="transmembrane region" description="Helical" evidence="13">
    <location>
        <begin position="24"/>
        <end position="47"/>
    </location>
</feature>
<dbReference type="InterPro" id="IPR003838">
    <property type="entry name" value="ABC3_permease_C"/>
</dbReference>
<dbReference type="PANTHER" id="PTHR47755">
    <property type="entry name" value="CELL DIVISION PROTEIN FTSX"/>
    <property type="match status" value="1"/>
</dbReference>
<evidence type="ECO:0000313" key="17">
    <source>
        <dbReference type="Proteomes" id="UP001165395"/>
    </source>
</evidence>
<gene>
    <name evidence="16" type="primary">ftsX</name>
    <name evidence="16" type="ORF">LIN78_06750</name>
</gene>
<evidence type="ECO:0000256" key="5">
    <source>
        <dbReference type="ARBA" id="ARBA00022475"/>
    </source>
</evidence>
<name>A0ABS8D4U9_9NEIS</name>
<comment type="subcellular location">
    <subcellularLocation>
        <location evidence="1">Cell inner membrane</location>
        <topology evidence="1">Multi-pass membrane protein</topology>
    </subcellularLocation>
</comment>
<evidence type="ECO:0000256" key="12">
    <source>
        <dbReference type="PIRNR" id="PIRNR003097"/>
    </source>
</evidence>
<feature type="transmembrane region" description="Helical" evidence="13">
    <location>
        <begin position="171"/>
        <end position="191"/>
    </location>
</feature>
<dbReference type="Pfam" id="PF18075">
    <property type="entry name" value="FtsX_ECD"/>
    <property type="match status" value="1"/>
</dbReference>
<dbReference type="InterPro" id="IPR004513">
    <property type="entry name" value="FtsX"/>
</dbReference>
<comment type="similarity">
    <text evidence="2 12">Belongs to the ABC-4 integral membrane protein family. FtsX subfamily.</text>
</comment>
<sequence>MKAWWWAHQQALGTSIRSLFRQPFALMMTLLVIGVALAIPALLWVLISNGEKIVANMPVTPQLTVMLKPEVRLANVGPLIADLKARPGVQVETVDRDAAFQDLIKRGQLGELGDALPDNPLPDAIVVKFDDINAPAQLLPVLQQKPEVAEVIHDAAWVERLAAFAHLGRTIVIWIGGLLGVGLLVIMANTVRLQILLRKDEIEVSQLIGATNRYIRRPFLYFAALQGLLGGAVAWGVVEFAVIQLHEPVTQLAHLYGTDLALSGMPVLEGLILLVSVMLISWLGAWIAVGRHLKAFMPK</sequence>
<evidence type="ECO:0000256" key="13">
    <source>
        <dbReference type="SAM" id="Phobius"/>
    </source>
</evidence>
<keyword evidence="10 12" id="KW-0472">Membrane</keyword>
<dbReference type="Proteomes" id="UP001165395">
    <property type="component" value="Unassembled WGS sequence"/>
</dbReference>
<feature type="domain" description="ABC3 transporter permease C-terminal" evidence="14">
    <location>
        <begin position="178"/>
        <end position="289"/>
    </location>
</feature>
<protein>
    <recommendedName>
        <fullName evidence="4 12">Cell division protein FtsX</fullName>
    </recommendedName>
</protein>
<evidence type="ECO:0000256" key="4">
    <source>
        <dbReference type="ARBA" id="ARBA00021907"/>
    </source>
</evidence>
<comment type="subunit">
    <text evidence="3">Forms a membrane-associated complex with FtsE.</text>
</comment>
<feature type="transmembrane region" description="Helical" evidence="13">
    <location>
        <begin position="270"/>
        <end position="289"/>
    </location>
</feature>
<dbReference type="Pfam" id="PF02687">
    <property type="entry name" value="FtsX"/>
    <property type="match status" value="1"/>
</dbReference>
<evidence type="ECO:0000256" key="7">
    <source>
        <dbReference type="ARBA" id="ARBA00022618"/>
    </source>
</evidence>
<organism evidence="16 17">
    <name type="scientific">Leeia speluncae</name>
    <dbReference type="NCBI Taxonomy" id="2884804"/>
    <lineage>
        <taxon>Bacteria</taxon>
        <taxon>Pseudomonadati</taxon>
        <taxon>Pseudomonadota</taxon>
        <taxon>Betaproteobacteria</taxon>
        <taxon>Neisseriales</taxon>
        <taxon>Leeiaceae</taxon>
        <taxon>Leeia</taxon>
    </lineage>
</organism>
<dbReference type="NCBIfam" id="TIGR00439">
    <property type="entry name" value="FtsX_Gneg"/>
    <property type="match status" value="1"/>
</dbReference>
<evidence type="ECO:0000256" key="8">
    <source>
        <dbReference type="ARBA" id="ARBA00022692"/>
    </source>
</evidence>
<dbReference type="Gene3D" id="3.30.70.3040">
    <property type="match status" value="1"/>
</dbReference>
<dbReference type="InterPro" id="IPR040690">
    <property type="entry name" value="FtsX_ECD"/>
</dbReference>
<feature type="domain" description="FtsX extracellular" evidence="15">
    <location>
        <begin position="62"/>
        <end position="151"/>
    </location>
</feature>
<evidence type="ECO:0000256" key="10">
    <source>
        <dbReference type="ARBA" id="ARBA00023136"/>
    </source>
</evidence>
<keyword evidence="7 12" id="KW-0132">Cell division</keyword>
<proteinExistence type="inferred from homology"/>
<keyword evidence="8 13" id="KW-0812">Transmembrane</keyword>
<evidence type="ECO:0000256" key="11">
    <source>
        <dbReference type="ARBA" id="ARBA00023306"/>
    </source>
</evidence>
<evidence type="ECO:0000313" key="16">
    <source>
        <dbReference type="EMBL" id="MCB6183239.1"/>
    </source>
</evidence>
<keyword evidence="11 12" id="KW-0131">Cell cycle</keyword>
<evidence type="ECO:0000256" key="9">
    <source>
        <dbReference type="ARBA" id="ARBA00022989"/>
    </source>
</evidence>
<keyword evidence="17" id="KW-1185">Reference proteome</keyword>
<accession>A0ABS8D4U9</accession>
<evidence type="ECO:0000256" key="1">
    <source>
        <dbReference type="ARBA" id="ARBA00004429"/>
    </source>
</evidence>
<keyword evidence="5 12" id="KW-1003">Cell membrane</keyword>
<reference evidence="16" key="1">
    <citation type="submission" date="2021-10" db="EMBL/GenBank/DDBJ databases">
        <title>The complete genome sequence of Leeia sp. TBRC 13508.</title>
        <authorList>
            <person name="Charoenyingcharoen P."/>
            <person name="Yukphan P."/>
        </authorList>
    </citation>
    <scope>NUCLEOTIDE SEQUENCE</scope>
    <source>
        <strain evidence="16">TBRC 13508</strain>
    </source>
</reference>
<dbReference type="PANTHER" id="PTHR47755:SF1">
    <property type="entry name" value="CELL DIVISION PROTEIN FTSX"/>
    <property type="match status" value="1"/>
</dbReference>